<feature type="region of interest" description="Disordered" evidence="1">
    <location>
        <begin position="1"/>
        <end position="25"/>
    </location>
</feature>
<proteinExistence type="predicted"/>
<dbReference type="Proteomes" id="UP001341840">
    <property type="component" value="Unassembled WGS sequence"/>
</dbReference>
<comment type="caution">
    <text evidence="2">The sequence shown here is derived from an EMBL/GenBank/DDBJ whole genome shotgun (WGS) entry which is preliminary data.</text>
</comment>
<evidence type="ECO:0000313" key="2">
    <source>
        <dbReference type="EMBL" id="MED6124055.1"/>
    </source>
</evidence>
<reference evidence="2 3" key="1">
    <citation type="journal article" date="2023" name="Plants (Basel)">
        <title>Bridging the Gap: Combining Genomics and Transcriptomics Approaches to Understand Stylosanthes scabra, an Orphan Legume from the Brazilian Caatinga.</title>
        <authorList>
            <person name="Ferreira-Neto J.R.C."/>
            <person name="da Silva M.D."/>
            <person name="Binneck E."/>
            <person name="de Melo N.F."/>
            <person name="da Silva R.H."/>
            <person name="de Melo A.L.T.M."/>
            <person name="Pandolfi V."/>
            <person name="Bustamante F.O."/>
            <person name="Brasileiro-Vidal A.C."/>
            <person name="Benko-Iseppon A.M."/>
        </authorList>
    </citation>
    <scope>NUCLEOTIDE SEQUENCE [LARGE SCALE GENOMIC DNA]</scope>
    <source>
        <tissue evidence="2">Leaves</tissue>
    </source>
</reference>
<sequence>MLNETVSKKGKALKQAKTDTKKKSKQKKKVLKELINRYDIYDNTIHPVAREVEITAHKIGNALDLSSTAALSKLIMDTPLDTDENKRLFMRAFVLFIQKCFLMATSSANVTSRALPTIFDVENTKERNWALHVHNFLLEDVKKAKLNNTKAIHGCCYAMLIIYFLETHFEKNAKESQVQPSWIRYWNADTLCERMKQEKCHVAISKSGSEELIKKAKNRFNRKEEAKKSTN</sequence>
<evidence type="ECO:0000313" key="3">
    <source>
        <dbReference type="Proteomes" id="UP001341840"/>
    </source>
</evidence>
<accession>A0ABU6RJ92</accession>
<keyword evidence="3" id="KW-1185">Reference proteome</keyword>
<organism evidence="2 3">
    <name type="scientific">Stylosanthes scabra</name>
    <dbReference type="NCBI Taxonomy" id="79078"/>
    <lineage>
        <taxon>Eukaryota</taxon>
        <taxon>Viridiplantae</taxon>
        <taxon>Streptophyta</taxon>
        <taxon>Embryophyta</taxon>
        <taxon>Tracheophyta</taxon>
        <taxon>Spermatophyta</taxon>
        <taxon>Magnoliopsida</taxon>
        <taxon>eudicotyledons</taxon>
        <taxon>Gunneridae</taxon>
        <taxon>Pentapetalae</taxon>
        <taxon>rosids</taxon>
        <taxon>fabids</taxon>
        <taxon>Fabales</taxon>
        <taxon>Fabaceae</taxon>
        <taxon>Papilionoideae</taxon>
        <taxon>50 kb inversion clade</taxon>
        <taxon>dalbergioids sensu lato</taxon>
        <taxon>Dalbergieae</taxon>
        <taxon>Pterocarpus clade</taxon>
        <taxon>Stylosanthes</taxon>
    </lineage>
</organism>
<gene>
    <name evidence="2" type="ORF">PIB30_055376</name>
</gene>
<dbReference type="PANTHER" id="PTHR34835">
    <property type="entry name" value="OS07G0283600 PROTEIN-RELATED"/>
    <property type="match status" value="1"/>
</dbReference>
<evidence type="ECO:0000256" key="1">
    <source>
        <dbReference type="SAM" id="MobiDB-lite"/>
    </source>
</evidence>
<dbReference type="EMBL" id="JASCZI010030639">
    <property type="protein sequence ID" value="MED6124055.1"/>
    <property type="molecule type" value="Genomic_DNA"/>
</dbReference>
<name>A0ABU6RJ92_9FABA</name>
<protein>
    <submittedName>
        <fullName evidence="2">Uncharacterized protein</fullName>
    </submittedName>
</protein>